<evidence type="ECO:0000313" key="4">
    <source>
        <dbReference type="Proteomes" id="UP001165384"/>
    </source>
</evidence>
<name>A0ABS9K6F1_9RHOO</name>
<feature type="chain" id="PRO_5047214049" evidence="1">
    <location>
        <begin position="23"/>
        <end position="111"/>
    </location>
</feature>
<dbReference type="Pfam" id="PF04972">
    <property type="entry name" value="BON"/>
    <property type="match status" value="1"/>
</dbReference>
<comment type="caution">
    <text evidence="3">The sequence shown here is derived from an EMBL/GenBank/DDBJ whole genome shotgun (WGS) entry which is preliminary data.</text>
</comment>
<dbReference type="SMART" id="SM00749">
    <property type="entry name" value="BON"/>
    <property type="match status" value="1"/>
</dbReference>
<dbReference type="PROSITE" id="PS50914">
    <property type="entry name" value="BON"/>
    <property type="match status" value="1"/>
</dbReference>
<feature type="signal peptide" evidence="1">
    <location>
        <begin position="1"/>
        <end position="22"/>
    </location>
</feature>
<keyword evidence="1" id="KW-0732">Signal</keyword>
<protein>
    <submittedName>
        <fullName evidence="3">BON domain-containing protein</fullName>
    </submittedName>
</protein>
<dbReference type="RefSeq" id="WP_275712140.1">
    <property type="nucleotide sequence ID" value="NZ_JAKLTN010000004.1"/>
</dbReference>
<dbReference type="PANTHER" id="PTHR34606:SF16">
    <property type="entry name" value="BON DOMAIN-CONTAINING PROTEIN"/>
    <property type="match status" value="1"/>
</dbReference>
<dbReference type="Proteomes" id="UP001165384">
    <property type="component" value="Unassembled WGS sequence"/>
</dbReference>
<evidence type="ECO:0000259" key="2">
    <source>
        <dbReference type="PROSITE" id="PS50914"/>
    </source>
</evidence>
<dbReference type="EMBL" id="JAKLTN010000004">
    <property type="protein sequence ID" value="MCG2578747.1"/>
    <property type="molecule type" value="Genomic_DNA"/>
</dbReference>
<evidence type="ECO:0000256" key="1">
    <source>
        <dbReference type="SAM" id="SignalP"/>
    </source>
</evidence>
<dbReference type="InterPro" id="IPR051686">
    <property type="entry name" value="Lipoprotein_DolP"/>
</dbReference>
<proteinExistence type="predicted"/>
<keyword evidence="4" id="KW-1185">Reference proteome</keyword>
<gene>
    <name evidence="3" type="ORF">LZ012_17250</name>
</gene>
<reference evidence="3" key="1">
    <citation type="submission" date="2022-01" db="EMBL/GenBank/DDBJ databases">
        <authorList>
            <person name="Jo J.-H."/>
            <person name="Im W.-T."/>
        </authorList>
    </citation>
    <scope>NUCLEOTIDE SEQUENCE</scope>
    <source>
        <strain evidence="3">XY25</strain>
    </source>
</reference>
<dbReference type="InterPro" id="IPR007055">
    <property type="entry name" value="BON_dom"/>
</dbReference>
<organism evidence="3 4">
    <name type="scientific">Dechloromonas hankyongensis</name>
    <dbReference type="NCBI Taxonomy" id="2908002"/>
    <lineage>
        <taxon>Bacteria</taxon>
        <taxon>Pseudomonadati</taxon>
        <taxon>Pseudomonadota</taxon>
        <taxon>Betaproteobacteria</taxon>
        <taxon>Rhodocyclales</taxon>
        <taxon>Azonexaceae</taxon>
        <taxon>Dechloromonas</taxon>
    </lineage>
</organism>
<accession>A0ABS9K6F1</accession>
<dbReference type="PROSITE" id="PS51257">
    <property type="entry name" value="PROKAR_LIPOPROTEIN"/>
    <property type="match status" value="1"/>
</dbReference>
<evidence type="ECO:0000313" key="3">
    <source>
        <dbReference type="EMBL" id="MCG2578747.1"/>
    </source>
</evidence>
<sequence>MKKISNALLVAVLAMTTLPAVVGCSNMRSSTERQQSVGSYIDDATITTRVKAALAEAKDVRVTQVNVETYQGVVQLSGFVDTESEMRRAAEVTRGVSGVKSVKNDIHVKPR</sequence>
<dbReference type="InterPro" id="IPR014004">
    <property type="entry name" value="Transpt-assoc_nodulatn_dom_bac"/>
</dbReference>
<feature type="domain" description="BON" evidence="2">
    <location>
        <begin position="42"/>
        <end position="110"/>
    </location>
</feature>
<dbReference type="Gene3D" id="3.30.1340.30">
    <property type="match status" value="1"/>
</dbReference>
<dbReference type="PANTHER" id="PTHR34606">
    <property type="entry name" value="BON DOMAIN-CONTAINING PROTEIN"/>
    <property type="match status" value="1"/>
</dbReference>